<keyword evidence="2 4" id="KW-0863">Zinc-finger</keyword>
<evidence type="ECO:0000313" key="7">
    <source>
        <dbReference type="EMBL" id="KTB38617.1"/>
    </source>
</evidence>
<reference evidence="7 8" key="1">
    <citation type="submission" date="2015-12" db="EMBL/GenBank/DDBJ databases">
        <title>Draft genome sequence of Moniliophthora roreri, the causal agent of frosty pod rot of cacao.</title>
        <authorList>
            <person name="Aime M.C."/>
            <person name="Diaz-Valderrama J.R."/>
            <person name="Kijpornyongpan T."/>
            <person name="Phillips-Mora W."/>
        </authorList>
    </citation>
    <scope>NUCLEOTIDE SEQUENCE [LARGE SCALE GENOMIC DNA]</scope>
    <source>
        <strain evidence="7 8">MCA 2952</strain>
    </source>
</reference>
<dbReference type="InterPro" id="IPR002893">
    <property type="entry name" value="Znf_MYND"/>
</dbReference>
<comment type="caution">
    <text evidence="7">The sequence shown here is derived from an EMBL/GenBank/DDBJ whole genome shotgun (WGS) entry which is preliminary data.</text>
</comment>
<dbReference type="PROSITE" id="PS50865">
    <property type="entry name" value="ZF_MYND_2"/>
    <property type="match status" value="1"/>
</dbReference>
<dbReference type="Gene3D" id="6.10.140.2220">
    <property type="match status" value="1"/>
</dbReference>
<dbReference type="SUPFAM" id="SSF144232">
    <property type="entry name" value="HIT/MYND zinc finger-like"/>
    <property type="match status" value="1"/>
</dbReference>
<evidence type="ECO:0000256" key="1">
    <source>
        <dbReference type="ARBA" id="ARBA00022723"/>
    </source>
</evidence>
<dbReference type="EMBL" id="LATX01001743">
    <property type="protein sequence ID" value="KTB38617.1"/>
    <property type="molecule type" value="Genomic_DNA"/>
</dbReference>
<dbReference type="Pfam" id="PF01753">
    <property type="entry name" value="zf-MYND"/>
    <property type="match status" value="1"/>
</dbReference>
<dbReference type="AlphaFoldDB" id="A0A0W0FQK9"/>
<organism evidence="7 8">
    <name type="scientific">Moniliophthora roreri</name>
    <name type="common">Frosty pod rot fungus</name>
    <name type="synonym">Monilia roreri</name>
    <dbReference type="NCBI Taxonomy" id="221103"/>
    <lineage>
        <taxon>Eukaryota</taxon>
        <taxon>Fungi</taxon>
        <taxon>Dikarya</taxon>
        <taxon>Basidiomycota</taxon>
        <taxon>Agaricomycotina</taxon>
        <taxon>Agaricomycetes</taxon>
        <taxon>Agaricomycetidae</taxon>
        <taxon>Agaricales</taxon>
        <taxon>Marasmiineae</taxon>
        <taxon>Marasmiaceae</taxon>
        <taxon>Moniliophthora</taxon>
    </lineage>
</organism>
<evidence type="ECO:0000313" key="8">
    <source>
        <dbReference type="Proteomes" id="UP000054988"/>
    </source>
</evidence>
<proteinExistence type="predicted"/>
<evidence type="ECO:0000256" key="2">
    <source>
        <dbReference type="ARBA" id="ARBA00022771"/>
    </source>
</evidence>
<keyword evidence="1" id="KW-0479">Metal-binding</keyword>
<evidence type="ECO:0000256" key="5">
    <source>
        <dbReference type="SAM" id="MobiDB-lite"/>
    </source>
</evidence>
<feature type="region of interest" description="Disordered" evidence="5">
    <location>
        <begin position="288"/>
        <end position="309"/>
    </location>
</feature>
<evidence type="ECO:0000256" key="4">
    <source>
        <dbReference type="PROSITE-ProRule" id="PRU00134"/>
    </source>
</evidence>
<dbReference type="Proteomes" id="UP000054988">
    <property type="component" value="Unassembled WGS sequence"/>
</dbReference>
<keyword evidence="3" id="KW-0862">Zinc</keyword>
<sequence>MADADYVARILGFPPYPDGLLTMMMARFPLDKRPNGTTLSARTTPIPILSPILCDFSAKYLEPLVKAFNDMDYSQKADGTPFCAHATLYTDVMRAASRDSHWGRFQNMHPLGRNVLPKHALRISCSNVPPREDKDNFAQSIMFLWQLLVWEMLDSSDNLEVRELFKKDRDRRLPKAVRDKLIKMIGAFRRDCPGYMGTSTAEDCAILLSNSPDRFTLFRARIQRDLWEEEIKSRVVCGKKDNHLSRCSRCKIVAYCNAEHQKADWKQHKKRCVKPVWEVSLEKAQTSTVSVSTSTSQPQGKVEDLNWVD</sequence>
<evidence type="ECO:0000259" key="6">
    <source>
        <dbReference type="PROSITE" id="PS50865"/>
    </source>
</evidence>
<dbReference type="GO" id="GO:0008270">
    <property type="term" value="F:zinc ion binding"/>
    <property type="evidence" value="ECO:0007669"/>
    <property type="project" value="UniProtKB-KW"/>
</dbReference>
<accession>A0A0W0FQK9</accession>
<protein>
    <recommendedName>
        <fullName evidence="6">MYND-type domain-containing protein</fullName>
    </recommendedName>
</protein>
<gene>
    <name evidence="7" type="ORF">WG66_8795</name>
</gene>
<evidence type="ECO:0000256" key="3">
    <source>
        <dbReference type="ARBA" id="ARBA00022833"/>
    </source>
</evidence>
<feature type="domain" description="MYND-type" evidence="6">
    <location>
        <begin position="234"/>
        <end position="272"/>
    </location>
</feature>
<name>A0A0W0FQK9_MONRR</name>